<dbReference type="InterPro" id="IPR019070">
    <property type="entry name" value="Restrct_endonuc_II_SinI"/>
</dbReference>
<dbReference type="Proteomes" id="UP000218418">
    <property type="component" value="Chromosome"/>
</dbReference>
<dbReference type="REBASE" id="206797">
    <property type="entry name" value="Cpa267ORF66580P"/>
</dbReference>
<sequence length="194" mass="22488">MHPLSFDEELAKKVVAEFINDNPEEKELDTAFIEICRFLNDNPDRLSWRGKNKPSVTDETGLKALAEKYFNGFRKSDFPAEPKTVPDEMVSIVMQYAYNYSPEDCERIKIEHQYSMCAENCVGSLLERYLDSVLREKGWYWCCGDFIKAIDFISKDKNQKWLALQIKNRDNTENSSSSAIRNGTQMRNFSLVPS</sequence>
<dbReference type="GO" id="GO:0009307">
    <property type="term" value="P:DNA restriction-modification system"/>
    <property type="evidence" value="ECO:0007669"/>
    <property type="project" value="InterPro"/>
</dbReference>
<keyword evidence="2" id="KW-1185">Reference proteome</keyword>
<evidence type="ECO:0000313" key="1">
    <source>
        <dbReference type="EMBL" id="BAY87140.1"/>
    </source>
</evidence>
<dbReference type="GO" id="GO:0009036">
    <property type="term" value="F:type II site-specific deoxyribonuclease activity"/>
    <property type="evidence" value="ECO:0007669"/>
    <property type="project" value="InterPro"/>
</dbReference>
<accession>A0A1Z4M0Z1</accession>
<reference evidence="1 2" key="1">
    <citation type="submission" date="2017-06" db="EMBL/GenBank/DDBJ databases">
        <title>Genome sequencing of cyanobaciteial culture collection at National Institute for Environmental Studies (NIES).</title>
        <authorList>
            <person name="Hirose Y."/>
            <person name="Shimura Y."/>
            <person name="Fujisawa T."/>
            <person name="Nakamura Y."/>
            <person name="Kawachi M."/>
        </authorList>
    </citation>
    <scope>NUCLEOTIDE SEQUENCE [LARGE SCALE GENOMIC DNA]</scope>
    <source>
        <strain evidence="1 2">NIES-267</strain>
    </source>
</reference>
<protein>
    <submittedName>
        <fullName evidence="1">Putative type II site-specific deoxyribonuclease</fullName>
    </submittedName>
</protein>
<evidence type="ECO:0000313" key="2">
    <source>
        <dbReference type="Proteomes" id="UP000218418"/>
    </source>
</evidence>
<organism evidence="1 2">
    <name type="scientific">Calothrix parasitica NIES-267</name>
    <dbReference type="NCBI Taxonomy" id="1973488"/>
    <lineage>
        <taxon>Bacteria</taxon>
        <taxon>Bacillati</taxon>
        <taxon>Cyanobacteriota</taxon>
        <taxon>Cyanophyceae</taxon>
        <taxon>Nostocales</taxon>
        <taxon>Calotrichaceae</taxon>
        <taxon>Calothrix</taxon>
    </lineage>
</organism>
<dbReference type="Pfam" id="PF09570">
    <property type="entry name" value="RE_SinI"/>
    <property type="match status" value="1"/>
</dbReference>
<dbReference type="EMBL" id="AP018227">
    <property type="protein sequence ID" value="BAY87140.1"/>
    <property type="molecule type" value="Genomic_DNA"/>
</dbReference>
<dbReference type="AlphaFoldDB" id="A0A1Z4M0Z1"/>
<proteinExistence type="predicted"/>
<dbReference type="GO" id="GO:0003677">
    <property type="term" value="F:DNA binding"/>
    <property type="evidence" value="ECO:0007669"/>
    <property type="project" value="InterPro"/>
</dbReference>
<gene>
    <name evidence="1" type="ORF">NIES267_66580</name>
</gene>
<name>A0A1Z4M0Z1_9CYAN</name>